<keyword evidence="2" id="KW-1185">Reference proteome</keyword>
<sequence length="43" mass="4992">MRSIARISDQFFSRQESGVRRLFLFILPTPHSPTPAVYSIKKL</sequence>
<evidence type="ECO:0000313" key="1">
    <source>
        <dbReference type="EMBL" id="ARI83997.1"/>
    </source>
</evidence>
<organism evidence="1 2">
    <name type="scientific">Microcystis aeruginosa PCC 7806SL</name>
    <dbReference type="NCBI Taxonomy" id="1903187"/>
    <lineage>
        <taxon>Bacteria</taxon>
        <taxon>Bacillati</taxon>
        <taxon>Cyanobacteriota</taxon>
        <taxon>Cyanophyceae</taxon>
        <taxon>Oscillatoriophycideae</taxon>
        <taxon>Chroococcales</taxon>
        <taxon>Microcystaceae</taxon>
        <taxon>Microcystis</taxon>
    </lineage>
</organism>
<evidence type="ECO:0000313" key="2">
    <source>
        <dbReference type="Proteomes" id="UP000192439"/>
    </source>
</evidence>
<dbReference type="AlphaFoldDB" id="A0AB33BVU5"/>
<reference evidence="1 2" key="1">
    <citation type="journal article" date="2018" name="Harmful Algae">
        <title>The highly heterogeneous methylated genomes and diverse restriction-modification systems of bloom-forming Microcystis.</title>
        <authorList>
            <person name="Zhao L."/>
            <person name="Song Y."/>
            <person name="Li L."/>
            <person name="Gan N."/>
            <person name="Brand J.J."/>
            <person name="Song L."/>
        </authorList>
    </citation>
    <scope>NUCLEOTIDE SEQUENCE [LARGE SCALE GENOMIC DNA]</scope>
    <source>
        <strain evidence="1 2">PCC 7806SL</strain>
    </source>
</reference>
<gene>
    <name evidence="1" type="ORF">BH695_4718</name>
</gene>
<protein>
    <submittedName>
        <fullName evidence="1">Uncharacterized protein</fullName>
    </submittedName>
</protein>
<accession>A0AB33BVU5</accession>
<dbReference type="EMBL" id="CP020771">
    <property type="protein sequence ID" value="ARI83997.1"/>
    <property type="molecule type" value="Genomic_DNA"/>
</dbReference>
<name>A0AB33BVU5_MICA7</name>
<proteinExistence type="predicted"/>
<dbReference type="Proteomes" id="UP000192439">
    <property type="component" value="Chromosome"/>
</dbReference>